<evidence type="ECO:0000313" key="2">
    <source>
        <dbReference type="EMBL" id="GAA0186695.1"/>
    </source>
</evidence>
<dbReference type="PANTHER" id="PTHR35485:SF4">
    <property type="entry name" value="EXPRESSED PROTEIN"/>
    <property type="match status" value="1"/>
</dbReference>
<feature type="region of interest" description="Disordered" evidence="1">
    <location>
        <begin position="52"/>
        <end position="75"/>
    </location>
</feature>
<name>A0AAV3S1J0_LITER</name>
<reference evidence="2 3" key="1">
    <citation type="submission" date="2024-01" db="EMBL/GenBank/DDBJ databases">
        <title>The complete chloroplast genome sequence of Lithospermum erythrorhizon: insights into the phylogenetic relationship among Boraginaceae species and the maternal lineages of purple gromwells.</title>
        <authorList>
            <person name="Okada T."/>
            <person name="Watanabe K."/>
        </authorList>
    </citation>
    <scope>NUCLEOTIDE SEQUENCE [LARGE SCALE GENOMIC DNA]</scope>
</reference>
<sequence>MEGLIPLVFKTIKRNRTRSQYEYLSSGTASAGHHQMYNITDFYTNDDSVIRNSPEKTTRPANLQRHHQSFHYGSSDSANKKELVRFRNHRRMFSCMPGC</sequence>
<keyword evidence="3" id="KW-1185">Reference proteome</keyword>
<comment type="caution">
    <text evidence="2">The sequence shown here is derived from an EMBL/GenBank/DDBJ whole genome shotgun (WGS) entry which is preliminary data.</text>
</comment>
<dbReference type="Proteomes" id="UP001454036">
    <property type="component" value="Unassembled WGS sequence"/>
</dbReference>
<proteinExistence type="predicted"/>
<dbReference type="AlphaFoldDB" id="A0AAV3S1J0"/>
<protein>
    <submittedName>
        <fullName evidence="2">Uncharacterized protein</fullName>
    </submittedName>
</protein>
<gene>
    <name evidence="2" type="ORF">LIER_33983</name>
</gene>
<organism evidence="2 3">
    <name type="scientific">Lithospermum erythrorhizon</name>
    <name type="common">Purple gromwell</name>
    <name type="synonym">Lithospermum officinale var. erythrorhizon</name>
    <dbReference type="NCBI Taxonomy" id="34254"/>
    <lineage>
        <taxon>Eukaryota</taxon>
        <taxon>Viridiplantae</taxon>
        <taxon>Streptophyta</taxon>
        <taxon>Embryophyta</taxon>
        <taxon>Tracheophyta</taxon>
        <taxon>Spermatophyta</taxon>
        <taxon>Magnoliopsida</taxon>
        <taxon>eudicotyledons</taxon>
        <taxon>Gunneridae</taxon>
        <taxon>Pentapetalae</taxon>
        <taxon>asterids</taxon>
        <taxon>lamiids</taxon>
        <taxon>Boraginales</taxon>
        <taxon>Boraginaceae</taxon>
        <taxon>Boraginoideae</taxon>
        <taxon>Lithospermeae</taxon>
        <taxon>Lithospermum</taxon>
    </lineage>
</organism>
<accession>A0AAV3S1J0</accession>
<evidence type="ECO:0000313" key="3">
    <source>
        <dbReference type="Proteomes" id="UP001454036"/>
    </source>
</evidence>
<dbReference type="EMBL" id="BAABME010013951">
    <property type="protein sequence ID" value="GAA0186695.1"/>
    <property type="molecule type" value="Genomic_DNA"/>
</dbReference>
<evidence type="ECO:0000256" key="1">
    <source>
        <dbReference type="SAM" id="MobiDB-lite"/>
    </source>
</evidence>
<dbReference type="PANTHER" id="PTHR35485">
    <property type="entry name" value="OS01G0888900 PROTEIN"/>
    <property type="match status" value="1"/>
</dbReference>